<evidence type="ECO:0000259" key="12">
    <source>
        <dbReference type="SMART" id="SM01003"/>
    </source>
</evidence>
<keyword evidence="6" id="KW-0560">Oxidoreductase</keyword>
<evidence type="ECO:0000313" key="13">
    <source>
        <dbReference type="EMBL" id="SMG21436.1"/>
    </source>
</evidence>
<evidence type="ECO:0000256" key="9">
    <source>
        <dbReference type="ARBA" id="ARBA00047860"/>
    </source>
</evidence>
<evidence type="ECO:0000256" key="2">
    <source>
        <dbReference type="ARBA" id="ARBA00011245"/>
    </source>
</evidence>
<accession>A0A1X7J259</accession>
<dbReference type="GO" id="GO:0019878">
    <property type="term" value="P:lysine biosynthetic process via aminoadipic acid"/>
    <property type="evidence" value="ECO:0007669"/>
    <property type="project" value="UniProtKB-UniPathway"/>
</dbReference>
<feature type="active site" description="Proton donor" evidence="10">
    <location>
        <position position="90"/>
    </location>
</feature>
<dbReference type="PANTHER" id="PTHR11133">
    <property type="entry name" value="SACCHAROPINE DEHYDROGENASE"/>
    <property type="match status" value="1"/>
</dbReference>
<comment type="pathway">
    <text evidence="1">Amino-acid biosynthesis; L-lysine biosynthesis via AAA pathway; L-lysine from L-alpha-aminoadipate (fungal route): step 3/3.</text>
</comment>
<comment type="subunit">
    <text evidence="2">Monomer.</text>
</comment>
<dbReference type="UniPathway" id="UPA00033">
    <property type="reaction ID" value="UER00034"/>
</dbReference>
<evidence type="ECO:0000259" key="11">
    <source>
        <dbReference type="SMART" id="SM01002"/>
    </source>
</evidence>
<evidence type="ECO:0000256" key="1">
    <source>
        <dbReference type="ARBA" id="ARBA00004884"/>
    </source>
</evidence>
<dbReference type="InterPro" id="IPR051168">
    <property type="entry name" value="AASS"/>
</dbReference>
<reference evidence="14" key="1">
    <citation type="submission" date="2017-04" db="EMBL/GenBank/DDBJ databases">
        <authorList>
            <person name="Varghese N."/>
            <person name="Submissions S."/>
        </authorList>
    </citation>
    <scope>NUCLEOTIDE SEQUENCE [LARGE SCALE GENOMIC DNA]</scope>
    <source>
        <strain evidence="14">DSM 4125</strain>
    </source>
</reference>
<feature type="active site" description="Proton acceptor" evidence="10">
    <location>
        <position position="72"/>
    </location>
</feature>
<dbReference type="Gene3D" id="3.40.50.720">
    <property type="entry name" value="NAD(P)-binding Rossmann-like Domain"/>
    <property type="match status" value="2"/>
</dbReference>
<dbReference type="Proteomes" id="UP000193804">
    <property type="component" value="Unassembled WGS sequence"/>
</dbReference>
<name>A0A1X7J259_9BACT</name>
<dbReference type="InterPro" id="IPR027281">
    <property type="entry name" value="Lys1"/>
</dbReference>
<dbReference type="InterPro" id="IPR007886">
    <property type="entry name" value="AlaDH/PNT_N"/>
</dbReference>
<dbReference type="Pfam" id="PF05222">
    <property type="entry name" value="AlaDh_PNT_N"/>
    <property type="match status" value="1"/>
</dbReference>
<gene>
    <name evidence="13" type="ORF">SAMN05661096_01186</name>
</gene>
<feature type="domain" description="Alanine dehydrogenase/pyridine nucleotide transhydrogenase NAD(H)-binding" evidence="11">
    <location>
        <begin position="165"/>
        <end position="340"/>
    </location>
</feature>
<keyword evidence="14" id="KW-1185">Reference proteome</keyword>
<dbReference type="EC" id="1.5.1.7" evidence="3"/>
<proteinExistence type="predicted"/>
<keyword evidence="5" id="KW-0028">Amino-acid biosynthesis</keyword>
<feature type="domain" description="Alanine dehydrogenase/pyridine nucleotide transhydrogenase N-terminal" evidence="12">
    <location>
        <begin position="5"/>
        <end position="137"/>
    </location>
</feature>
<dbReference type="EMBL" id="FXAW01000002">
    <property type="protein sequence ID" value="SMG21436.1"/>
    <property type="molecule type" value="Genomic_DNA"/>
</dbReference>
<evidence type="ECO:0000256" key="6">
    <source>
        <dbReference type="ARBA" id="ARBA00023002"/>
    </source>
</evidence>
<dbReference type="PANTHER" id="PTHR11133:SF22">
    <property type="entry name" value="ALPHA-AMINOADIPIC SEMIALDEHYDE SYNTHASE, MITOCHONDRIAL"/>
    <property type="match status" value="1"/>
</dbReference>
<comment type="catalytic activity">
    <reaction evidence="9">
        <text>L-saccharopine + NAD(+) + H2O = L-lysine + 2-oxoglutarate + NADH + H(+)</text>
        <dbReference type="Rhea" id="RHEA:12440"/>
        <dbReference type="ChEBI" id="CHEBI:15377"/>
        <dbReference type="ChEBI" id="CHEBI:15378"/>
        <dbReference type="ChEBI" id="CHEBI:16810"/>
        <dbReference type="ChEBI" id="CHEBI:32551"/>
        <dbReference type="ChEBI" id="CHEBI:57540"/>
        <dbReference type="ChEBI" id="CHEBI:57945"/>
        <dbReference type="ChEBI" id="CHEBI:57951"/>
        <dbReference type="EC" id="1.5.1.7"/>
    </reaction>
</comment>
<dbReference type="STRING" id="1028.SAMN05661096_01186"/>
<dbReference type="CDD" id="cd05199">
    <property type="entry name" value="SDH_like"/>
    <property type="match status" value="1"/>
</dbReference>
<dbReference type="InterPro" id="IPR007698">
    <property type="entry name" value="AlaDH/PNT_NAD(H)-bd"/>
</dbReference>
<evidence type="ECO:0000256" key="4">
    <source>
        <dbReference type="ARBA" id="ARBA00021221"/>
    </source>
</evidence>
<evidence type="ECO:0000256" key="8">
    <source>
        <dbReference type="ARBA" id="ARBA00033228"/>
    </source>
</evidence>
<sequence>MLKIGIIREDKVPVDMRSPLTPAQCQKVATDFNVEVKVQKSDVRVFKTEEFSQHLIQTVDDISNADILFGVKEVPVDKLISEKTYFFFSHTIKEQEYNRELLQAIIRKKIRLVDYECLIDPETSQRIVAFGRFAGIVGAYNTIWTFGQRYNLFNIRRAHECYDLADMKTEFAKVELPAIKIAITGGGRVAKGAMEVMYGMDILQVSPHEFLNERFDRPVFTQLSSHTYHKKKDGSQFNRSEFYENPGLYQGDFLKYTKVADVLIAGAFWDPRAPVLFTKDDAMSPEFKTRIIGDITCDIEGSIPSTKKPATVHEPVYDYDPTTDSIQPEFSEESNITVMAVDNLPCELPRDASESFGNELISNVLPHLLGDDKEDVIKNATIAENGSLTEKFSYLQGYLEGE</sequence>
<dbReference type="SUPFAM" id="SSF52283">
    <property type="entry name" value="Formate/glycerate dehydrogenase catalytic domain-like"/>
    <property type="match status" value="1"/>
</dbReference>
<keyword evidence="7" id="KW-1015">Disulfide bond</keyword>
<dbReference type="PIRSF" id="PIRSF018250">
    <property type="entry name" value="Saccharopine_DH_Lys"/>
    <property type="match status" value="1"/>
</dbReference>
<dbReference type="SMART" id="SM01003">
    <property type="entry name" value="AlaDh_PNT_N"/>
    <property type="match status" value="1"/>
</dbReference>
<evidence type="ECO:0000256" key="10">
    <source>
        <dbReference type="PIRSR" id="PIRSR018250-1"/>
    </source>
</evidence>
<dbReference type="RefSeq" id="WP_085516157.1">
    <property type="nucleotide sequence ID" value="NZ_FXAW01000002.1"/>
</dbReference>
<protein>
    <recommendedName>
        <fullName evidence="4">Saccharopine dehydrogenase [NAD(+), L-lysine-forming]</fullName>
        <ecNumber evidence="3">1.5.1.7</ecNumber>
    </recommendedName>
    <alternativeName>
        <fullName evidence="8">Lysine--2-oxoglutarate reductase</fullName>
    </alternativeName>
</protein>
<evidence type="ECO:0000256" key="5">
    <source>
        <dbReference type="ARBA" id="ARBA00022605"/>
    </source>
</evidence>
<dbReference type="OrthoDB" id="1141481at2"/>
<organism evidence="13 14">
    <name type="scientific">Marivirga sericea</name>
    <dbReference type="NCBI Taxonomy" id="1028"/>
    <lineage>
        <taxon>Bacteria</taxon>
        <taxon>Pseudomonadati</taxon>
        <taxon>Bacteroidota</taxon>
        <taxon>Cytophagia</taxon>
        <taxon>Cytophagales</taxon>
        <taxon>Marivirgaceae</taxon>
        <taxon>Marivirga</taxon>
    </lineage>
</organism>
<dbReference type="AlphaFoldDB" id="A0A1X7J259"/>
<evidence type="ECO:0000256" key="7">
    <source>
        <dbReference type="ARBA" id="ARBA00023157"/>
    </source>
</evidence>
<evidence type="ECO:0000256" key="3">
    <source>
        <dbReference type="ARBA" id="ARBA00012847"/>
    </source>
</evidence>
<dbReference type="GO" id="GO:0004754">
    <property type="term" value="F:saccharopine dehydrogenase (NAD+, L-lysine-forming) activity"/>
    <property type="evidence" value="ECO:0007669"/>
    <property type="project" value="UniProtKB-EC"/>
</dbReference>
<dbReference type="SMART" id="SM01002">
    <property type="entry name" value="AlaDh_PNT_C"/>
    <property type="match status" value="1"/>
</dbReference>
<evidence type="ECO:0000313" key="14">
    <source>
        <dbReference type="Proteomes" id="UP000193804"/>
    </source>
</evidence>